<name>L9UBH5_9GAMM</name>
<sequence length="240" mass="25305">MRPSVIKLTQRGATITIKFLHFDQNMTQTLQIYLDECQRIMTHADEPLSPKMRPLGKASWPAVLQSPCLPREALIALKRSNTPMQRPPVGVIGPREATQQQLEIAYALGAGLAELGIPLLCGGRGGVMEAASKGAALKGGEVIGLLPDTSAEAANPWVTLPIASGLGEARNVLIARASVLLIAVGGSLGTHTEVAFGRHFNKPVLTFPDAPNAEGTTPICSVEEALALTAAHLWGVTQPS</sequence>
<reference evidence="1 2" key="1">
    <citation type="journal article" date="2013" name="Genome Announc.">
        <title>Draft Genome of the Marine Gammaproteobacterium Halomonas titanicae.</title>
        <authorList>
            <person name="Sanchez-Porro C."/>
            <person name="de la Haba R.R."/>
            <person name="Cruz-Hernandez N."/>
            <person name="Gonzalez J.M."/>
            <person name="Reyes-Guirao C."/>
            <person name="Navarro-Sampedro L."/>
            <person name="Carballo M."/>
            <person name="Ventosa A."/>
        </authorList>
    </citation>
    <scope>NUCLEOTIDE SEQUENCE [LARGE SCALE GENOMIC DNA]</scope>
    <source>
        <strain evidence="1 2">BH1</strain>
    </source>
</reference>
<proteinExistence type="predicted"/>
<evidence type="ECO:0000313" key="1">
    <source>
        <dbReference type="EMBL" id="ELY21976.1"/>
    </source>
</evidence>
<dbReference type="GO" id="GO:0005829">
    <property type="term" value="C:cytosol"/>
    <property type="evidence" value="ECO:0007669"/>
    <property type="project" value="TreeGrafter"/>
</dbReference>
<comment type="caution">
    <text evidence="1">The sequence shown here is derived from an EMBL/GenBank/DDBJ whole genome shotgun (WGS) entry which is preliminary data.</text>
</comment>
<dbReference type="SUPFAM" id="SSF102405">
    <property type="entry name" value="MCP/YpsA-like"/>
    <property type="match status" value="1"/>
</dbReference>
<dbReference type="PATRIC" id="fig|1204738.3.peg.1641"/>
<dbReference type="PANTHER" id="PTHR43393:SF3">
    <property type="entry name" value="LYSINE DECARBOXYLASE-LIKE PROTEIN"/>
    <property type="match status" value="1"/>
</dbReference>
<accession>L9UBH5</accession>
<dbReference type="Gene3D" id="3.40.50.450">
    <property type="match status" value="1"/>
</dbReference>
<dbReference type="InterPro" id="IPR052341">
    <property type="entry name" value="LOG_family_nucleotidases"/>
</dbReference>
<dbReference type="Proteomes" id="UP000011651">
    <property type="component" value="Unassembled WGS sequence"/>
</dbReference>
<evidence type="ECO:0008006" key="3">
    <source>
        <dbReference type="Google" id="ProtNLM"/>
    </source>
</evidence>
<dbReference type="AlphaFoldDB" id="L9UBH5"/>
<evidence type="ECO:0000313" key="2">
    <source>
        <dbReference type="Proteomes" id="UP000011651"/>
    </source>
</evidence>
<protein>
    <recommendedName>
        <fullName evidence="3">Rossmann fold nucleotide-binding protein</fullName>
    </recommendedName>
</protein>
<dbReference type="Pfam" id="PF18306">
    <property type="entry name" value="LDcluster4"/>
    <property type="match status" value="1"/>
</dbReference>
<dbReference type="PANTHER" id="PTHR43393">
    <property type="entry name" value="CYTOKININ RIBOSIDE 5'-MONOPHOSPHATE PHOSPHORIBOHYDROLASE"/>
    <property type="match status" value="1"/>
</dbReference>
<gene>
    <name evidence="1" type="ORF">HALTITAN_1097</name>
</gene>
<organism evidence="1 2">
    <name type="scientific">Vreelandella titanicae BH1</name>
    <dbReference type="NCBI Taxonomy" id="1204738"/>
    <lineage>
        <taxon>Bacteria</taxon>
        <taxon>Pseudomonadati</taxon>
        <taxon>Pseudomonadota</taxon>
        <taxon>Gammaproteobacteria</taxon>
        <taxon>Oceanospirillales</taxon>
        <taxon>Halomonadaceae</taxon>
        <taxon>Vreelandella</taxon>
    </lineage>
</organism>
<dbReference type="NCBIfam" id="TIGR00725">
    <property type="entry name" value="TIGR00725 family protein"/>
    <property type="match status" value="1"/>
</dbReference>
<dbReference type="EMBL" id="AOPO01000003">
    <property type="protein sequence ID" value="ELY21976.1"/>
    <property type="molecule type" value="Genomic_DNA"/>
</dbReference>
<dbReference type="InterPro" id="IPR041164">
    <property type="entry name" value="LDcluster4"/>
</dbReference>
<dbReference type="InterPro" id="IPR005268">
    <property type="entry name" value="CHP00725"/>
</dbReference>